<dbReference type="EMBL" id="ATMH01008393">
    <property type="protein sequence ID" value="EPY22003.1"/>
    <property type="molecule type" value="Genomic_DNA"/>
</dbReference>
<accession>S9TZC4</accession>
<evidence type="ECO:0000313" key="3">
    <source>
        <dbReference type="Proteomes" id="UP000015354"/>
    </source>
</evidence>
<feature type="region of interest" description="Disordered" evidence="1">
    <location>
        <begin position="67"/>
        <end position="89"/>
    </location>
</feature>
<gene>
    <name evidence="2" type="ORF">STCU_08393</name>
</gene>
<protein>
    <submittedName>
        <fullName evidence="2">Uncharacterized protein</fullName>
    </submittedName>
</protein>
<reference evidence="2 3" key="1">
    <citation type="journal article" date="2013" name="PLoS ONE">
        <title>Predicting the Proteins of Angomonas deanei, Strigomonas culicis and Their Respective Endosymbionts Reveals New Aspects of the Trypanosomatidae Family.</title>
        <authorList>
            <person name="Motta M.C."/>
            <person name="Martins A.C."/>
            <person name="de Souza S.S."/>
            <person name="Catta-Preta C.M."/>
            <person name="Silva R."/>
            <person name="Klein C.C."/>
            <person name="de Almeida L.G."/>
            <person name="de Lima Cunha O."/>
            <person name="Ciapina L.P."/>
            <person name="Brocchi M."/>
            <person name="Colabardini A.C."/>
            <person name="de Araujo Lima B."/>
            <person name="Machado C.R."/>
            <person name="de Almeida Soares C.M."/>
            <person name="Probst C.M."/>
            <person name="de Menezes C.B."/>
            <person name="Thompson C.E."/>
            <person name="Bartholomeu D.C."/>
            <person name="Gradia D.F."/>
            <person name="Pavoni D.P."/>
            <person name="Grisard E.C."/>
            <person name="Fantinatti-Garboggini F."/>
            <person name="Marchini F.K."/>
            <person name="Rodrigues-Luiz G.F."/>
            <person name="Wagner G."/>
            <person name="Goldman G.H."/>
            <person name="Fietto J.L."/>
            <person name="Elias M.C."/>
            <person name="Goldman M.H."/>
            <person name="Sagot M.F."/>
            <person name="Pereira M."/>
            <person name="Stoco P.H."/>
            <person name="de Mendonca-Neto R.P."/>
            <person name="Teixeira S.M."/>
            <person name="Maciel T.E."/>
            <person name="de Oliveira Mendes T.A."/>
            <person name="Urmenyi T.P."/>
            <person name="de Souza W."/>
            <person name="Schenkman S."/>
            <person name="de Vasconcelos A.T."/>
        </authorList>
    </citation>
    <scope>NUCLEOTIDE SEQUENCE [LARGE SCALE GENOMIC DNA]</scope>
</reference>
<dbReference type="AlphaFoldDB" id="S9TZC4"/>
<dbReference type="OrthoDB" id="272249at2759"/>
<keyword evidence="3" id="KW-1185">Reference proteome</keyword>
<comment type="caution">
    <text evidence="2">The sequence shown here is derived from an EMBL/GenBank/DDBJ whole genome shotgun (WGS) entry which is preliminary data.</text>
</comment>
<name>S9TZC4_9TRYP</name>
<dbReference type="Proteomes" id="UP000015354">
    <property type="component" value="Unassembled WGS sequence"/>
</dbReference>
<evidence type="ECO:0000313" key="2">
    <source>
        <dbReference type="EMBL" id="EPY22003.1"/>
    </source>
</evidence>
<feature type="compositionally biased region" description="Low complexity" evidence="1">
    <location>
        <begin position="289"/>
        <end position="308"/>
    </location>
</feature>
<feature type="region of interest" description="Disordered" evidence="1">
    <location>
        <begin position="275"/>
        <end position="308"/>
    </location>
</feature>
<evidence type="ECO:0000256" key="1">
    <source>
        <dbReference type="SAM" id="MobiDB-lite"/>
    </source>
</evidence>
<organism evidence="2 3">
    <name type="scientific">Strigomonas culicis</name>
    <dbReference type="NCBI Taxonomy" id="28005"/>
    <lineage>
        <taxon>Eukaryota</taxon>
        <taxon>Discoba</taxon>
        <taxon>Euglenozoa</taxon>
        <taxon>Kinetoplastea</taxon>
        <taxon>Metakinetoplastina</taxon>
        <taxon>Trypanosomatida</taxon>
        <taxon>Trypanosomatidae</taxon>
        <taxon>Strigomonadinae</taxon>
        <taxon>Strigomonas</taxon>
    </lineage>
</organism>
<feature type="compositionally biased region" description="Polar residues" evidence="1">
    <location>
        <begin position="72"/>
        <end position="89"/>
    </location>
</feature>
<proteinExistence type="predicted"/>
<sequence>MQRLLRKHASCAASACVGTCIARSHTSPRSYSSTCDQRCPSVRATIRALHTSDSARHEGSGLLISKRHCATSPGSQPQETSNGTAQRTSVCHTAESVEALARAVVDAQQAHAALLENFAALLEDRRACYKDSYVEAHLTAPRRELAAHLLDLWSDVEAARHFRERLLRVSATAAPVTGATTTMHLRRQHVRSLKQDYLRGAQAGTVESGDAMVAHTLKFYATLIASALVEDEAQMRMLLDEMRTCDLIEPTAPVYQSLLCSLLLVTREPGAVPTAAATPVEEKKESGADADGATAAAASPSPSSASTPAAMKVKADDLVVGEVKTLHRAQAGDMAGYYMGHALSHHRAGQCHYPASLLRDAAAGHTSAADAAGRAPPAVEYVSAELWGTFLSLCAVTHVAPKLMDLWWEKCLAFFDAERAAAKKRHLFAEDAELRADDENGREGDLAASFLADLVAADADAPTPDAATAAADRSPLPYGVVHAMLSWAAAQRDVERVMRYFQESNRRGLWLADGTAGPPGCLTLPWAALRARYPSWVPQPGQRGGAPLTEATLQEVQLRLLAKLMAASKSMKMDGGLRDLVAKDVRQLIPLPVLQRAPWGVLSDLMTGLSVASTMQVLKLASASRPNGDGDVPFFVWAAILRRCAHEHCLDHAESLFRFIRARFTLDVREKRELVEIMMRMYGTLAPPDFSSTLAIFNDHVLRCPSGEPAVAPDAALYTLLIQAADSRDSAAMVFLEACGDGVVLDADLFEAVLGANQHNLMAKLSRKLPHEYGTSDLDAQLRIPHNVDAHARREEALQMRGKTFYNSTGETGY</sequence>